<evidence type="ECO:0000313" key="2">
    <source>
        <dbReference type="Proteomes" id="UP001163603"/>
    </source>
</evidence>
<keyword evidence="2" id="KW-1185">Reference proteome</keyword>
<organism evidence="1 2">
    <name type="scientific">Pistacia integerrima</name>
    <dbReference type="NCBI Taxonomy" id="434235"/>
    <lineage>
        <taxon>Eukaryota</taxon>
        <taxon>Viridiplantae</taxon>
        <taxon>Streptophyta</taxon>
        <taxon>Embryophyta</taxon>
        <taxon>Tracheophyta</taxon>
        <taxon>Spermatophyta</taxon>
        <taxon>Magnoliopsida</taxon>
        <taxon>eudicotyledons</taxon>
        <taxon>Gunneridae</taxon>
        <taxon>Pentapetalae</taxon>
        <taxon>rosids</taxon>
        <taxon>malvids</taxon>
        <taxon>Sapindales</taxon>
        <taxon>Anacardiaceae</taxon>
        <taxon>Pistacia</taxon>
    </lineage>
</organism>
<proteinExistence type="predicted"/>
<name>A0ACC0X9X8_9ROSI</name>
<protein>
    <submittedName>
        <fullName evidence="1">Uncharacterized protein</fullName>
    </submittedName>
</protein>
<dbReference type="Proteomes" id="UP001163603">
    <property type="component" value="Chromosome 13"/>
</dbReference>
<sequence length="91" mass="10217">MGSDPKGKAFVIMGVSGAGKSWMEFSSWDLIIFLAHNALSNYKEVDRSASLLSELERLGWEVTIRWESYVVLFPLRRPARSSPDVELLPSS</sequence>
<evidence type="ECO:0000313" key="1">
    <source>
        <dbReference type="EMBL" id="KAJ0013497.1"/>
    </source>
</evidence>
<dbReference type="EMBL" id="CM047748">
    <property type="protein sequence ID" value="KAJ0013497.1"/>
    <property type="molecule type" value="Genomic_DNA"/>
</dbReference>
<comment type="caution">
    <text evidence="1">The sequence shown here is derived from an EMBL/GenBank/DDBJ whole genome shotgun (WGS) entry which is preliminary data.</text>
</comment>
<reference evidence="2" key="1">
    <citation type="journal article" date="2023" name="G3 (Bethesda)">
        <title>Genome assembly and association tests identify interacting loci associated with vigor, precocity, and sex in interspecific pistachio rootstocks.</title>
        <authorList>
            <person name="Palmer W."/>
            <person name="Jacygrad E."/>
            <person name="Sagayaradj S."/>
            <person name="Cavanaugh K."/>
            <person name="Han R."/>
            <person name="Bertier L."/>
            <person name="Beede B."/>
            <person name="Kafkas S."/>
            <person name="Golino D."/>
            <person name="Preece J."/>
            <person name="Michelmore R."/>
        </authorList>
    </citation>
    <scope>NUCLEOTIDE SEQUENCE [LARGE SCALE GENOMIC DNA]</scope>
</reference>
<accession>A0ACC0X9X8</accession>
<gene>
    <name evidence="1" type="ORF">Pint_21617</name>
</gene>